<protein>
    <submittedName>
        <fullName evidence="2">Uncharacterized protein</fullName>
    </submittedName>
</protein>
<feature type="transmembrane region" description="Helical" evidence="1">
    <location>
        <begin position="20"/>
        <end position="41"/>
    </location>
</feature>
<dbReference type="AlphaFoldDB" id="A0A5E6ZJI8"/>
<name>A0A5E6ZJI8_PSEFL</name>
<keyword evidence="1" id="KW-0812">Transmembrane</keyword>
<feature type="transmembrane region" description="Helical" evidence="1">
    <location>
        <begin position="53"/>
        <end position="75"/>
    </location>
</feature>
<keyword evidence="1" id="KW-1133">Transmembrane helix</keyword>
<evidence type="ECO:0000313" key="2">
    <source>
        <dbReference type="EMBL" id="VVN65729.1"/>
    </source>
</evidence>
<reference evidence="2 3" key="1">
    <citation type="submission" date="2019-09" db="EMBL/GenBank/DDBJ databases">
        <authorList>
            <person name="Chandra G."/>
            <person name="Truman W A."/>
        </authorList>
    </citation>
    <scope>NUCLEOTIDE SEQUENCE [LARGE SCALE GENOMIC DNA]</scope>
    <source>
        <strain evidence="2">PS723</strain>
    </source>
</reference>
<evidence type="ECO:0000256" key="1">
    <source>
        <dbReference type="SAM" id="Phobius"/>
    </source>
</evidence>
<dbReference type="RefSeq" id="WP_150801728.1">
    <property type="nucleotide sequence ID" value="NZ_CABVHY010000001.1"/>
</dbReference>
<dbReference type="EMBL" id="CABVHY010000001">
    <property type="protein sequence ID" value="VVN65729.1"/>
    <property type="molecule type" value="Genomic_DNA"/>
</dbReference>
<gene>
    <name evidence="2" type="ORF">PS723_00080</name>
</gene>
<keyword evidence="1" id="KW-0472">Membrane</keyword>
<dbReference type="Proteomes" id="UP000379480">
    <property type="component" value="Unassembled WGS sequence"/>
</dbReference>
<proteinExistence type="predicted"/>
<accession>A0A5E6ZJI8</accession>
<organism evidence="2 3">
    <name type="scientific">Pseudomonas fluorescens</name>
    <dbReference type="NCBI Taxonomy" id="294"/>
    <lineage>
        <taxon>Bacteria</taxon>
        <taxon>Pseudomonadati</taxon>
        <taxon>Pseudomonadota</taxon>
        <taxon>Gammaproteobacteria</taxon>
        <taxon>Pseudomonadales</taxon>
        <taxon>Pseudomonadaceae</taxon>
        <taxon>Pseudomonas</taxon>
    </lineage>
</organism>
<evidence type="ECO:0000313" key="3">
    <source>
        <dbReference type="Proteomes" id="UP000379480"/>
    </source>
</evidence>
<dbReference type="OrthoDB" id="7032446at2"/>
<sequence>MPVRLDKVPALALRPARPRIWLWLVLLLLCLLLGVGGTLLFGDEPLRQRPVDFWGLALGLPILGWCVLGFVRVLFHIGEQSAADGWDEAREDDMIRKIRQGRRSQQVLGVSLYTALQDLADEPTAQLEALLSGTEALKTQPARMDGATVSHSRLIEDSGEDLEAVLLSVLEQRLADLAPILAQLSDDKPLALLLEVDSRLPEDQWRPAWRKIWRESGIRRSTVPVEGSGLAAVDQWLDQHIGDQALLLVLAVQLAPEKLEGTAEVAVGLLFGNRLTQTSLAPIAYLHRPEQERKPTDADLLYATRQALDWVPLQAKSIEKAWRVGIDPQRHAAIATVLVDVPMPVKQPQGLCNLDALLGHPGKASPWLAIAAAAQTIERGAGPQFIFSGGGAATAGLWGTVLMPVSPLSK</sequence>